<name>A0A482XVY1_9EURY</name>
<proteinExistence type="predicted"/>
<gene>
    <name evidence="2" type="ORF">ELS17_09715</name>
</gene>
<accession>A0A482XVY1</accession>
<dbReference type="RefSeq" id="WP_007107466.1">
    <property type="nucleotide sequence ID" value="NZ_JNCS01000012.1"/>
</dbReference>
<dbReference type="AlphaFoldDB" id="A0A482XVY1"/>
<protein>
    <submittedName>
        <fullName evidence="2">Phenylacetic acid degradation protein PaaB</fullName>
    </submittedName>
</protein>
<reference evidence="2 3" key="1">
    <citation type="submission" date="2019-02" db="EMBL/GenBank/DDBJ databases">
        <title>Genome analysis provides insights into bioremediation potentialities and Haloocin production by Natrinema altunense strain 4.1R isolated from Chott Douz in Tunisian desert.</title>
        <authorList>
            <person name="Najjari A."/>
            <person name="Youssef N."/>
            <person name="Ben Dhia O."/>
            <person name="Ferjani R."/>
            <person name="El Hidri D."/>
            <person name="Ouzari H.I."/>
            <person name="Cherif A."/>
        </authorList>
    </citation>
    <scope>NUCLEOTIDE SEQUENCE [LARGE SCALE GENOMIC DNA]</scope>
    <source>
        <strain evidence="2 3">4.1R</strain>
    </source>
</reference>
<organism evidence="2 3">
    <name type="scientific">Natrinema altunense</name>
    <dbReference type="NCBI Taxonomy" id="222984"/>
    <lineage>
        <taxon>Archaea</taxon>
        <taxon>Methanobacteriati</taxon>
        <taxon>Methanobacteriota</taxon>
        <taxon>Stenosarchaea group</taxon>
        <taxon>Halobacteria</taxon>
        <taxon>Halobacteriales</taxon>
        <taxon>Natrialbaceae</taxon>
        <taxon>Natrinema</taxon>
    </lineage>
</organism>
<comment type="caution">
    <text evidence="2">The sequence shown here is derived from an EMBL/GenBank/DDBJ whole genome shotgun (WGS) entry which is preliminary data.</text>
</comment>
<dbReference type="OrthoDB" id="300723at2157"/>
<evidence type="ECO:0000313" key="2">
    <source>
        <dbReference type="EMBL" id="RZH67808.1"/>
    </source>
</evidence>
<dbReference type="Pfam" id="PF06243">
    <property type="entry name" value="PaaB"/>
    <property type="match status" value="1"/>
</dbReference>
<sequence length="114" mass="13224">MIWEVFRQEEPGDSHEHVGNVHAPDREMATLFARIQHARRMQTNSLWVTPRDEIGEVTAEDAAFGGRTDKSYRWAMTYNDIDASFAEEVADSESEQREAARKRREALREEENEA</sequence>
<dbReference type="InterPro" id="IPR009359">
    <property type="entry name" value="PaaB"/>
</dbReference>
<dbReference type="NCBIfam" id="NF041867">
    <property type="entry name" value="paab_haloarch"/>
    <property type="match status" value="1"/>
</dbReference>
<dbReference type="Proteomes" id="UP000292704">
    <property type="component" value="Unassembled WGS sequence"/>
</dbReference>
<dbReference type="InterPro" id="IPR038693">
    <property type="entry name" value="PaaB_sf"/>
</dbReference>
<dbReference type="EMBL" id="SHMR01000003">
    <property type="protein sequence ID" value="RZH67808.1"/>
    <property type="molecule type" value="Genomic_DNA"/>
</dbReference>
<evidence type="ECO:0000256" key="1">
    <source>
        <dbReference type="SAM" id="MobiDB-lite"/>
    </source>
</evidence>
<feature type="region of interest" description="Disordered" evidence="1">
    <location>
        <begin position="88"/>
        <end position="114"/>
    </location>
</feature>
<evidence type="ECO:0000313" key="3">
    <source>
        <dbReference type="Proteomes" id="UP000292704"/>
    </source>
</evidence>
<dbReference type="STRING" id="222984.GCA_000731985_03477"/>
<dbReference type="Gene3D" id="3.10.20.520">
    <property type="entry name" value="Phenylacetic acid degradation B"/>
    <property type="match status" value="1"/>
</dbReference>